<dbReference type="Proteomes" id="UP000199630">
    <property type="component" value="Unassembled WGS sequence"/>
</dbReference>
<reference evidence="5" key="1">
    <citation type="submission" date="2016-10" db="EMBL/GenBank/DDBJ databases">
        <authorList>
            <person name="Varghese N."/>
            <person name="Submissions S."/>
        </authorList>
    </citation>
    <scope>NUCLEOTIDE SEQUENCE [LARGE SCALE GENOMIC DNA]</scope>
    <source>
        <strain evidence="5">DSM 26471</strain>
    </source>
</reference>
<keyword evidence="5" id="KW-1185">Reference proteome</keyword>
<proteinExistence type="inferred from homology"/>
<evidence type="ECO:0000259" key="3">
    <source>
        <dbReference type="Pfam" id="PF00561"/>
    </source>
</evidence>
<dbReference type="PANTHER" id="PTHR43248">
    <property type="entry name" value="2-SUCCINYL-6-HYDROXY-2,4-CYCLOHEXADIENE-1-CARBOXYLATE SYNTHASE"/>
    <property type="match status" value="1"/>
</dbReference>
<dbReference type="RefSeq" id="WP_090061208.1">
    <property type="nucleotide sequence ID" value="NZ_FORH01000005.1"/>
</dbReference>
<dbReference type="EMBL" id="FORH01000005">
    <property type="protein sequence ID" value="SFJ69010.1"/>
    <property type="molecule type" value="Genomic_DNA"/>
</dbReference>
<dbReference type="AlphaFoldDB" id="A0A1I3TEF8"/>
<name>A0A1I3TEF8_9RHOB</name>
<keyword evidence="2" id="KW-0378">Hydrolase</keyword>
<evidence type="ECO:0000313" key="4">
    <source>
        <dbReference type="EMBL" id="SFJ69010.1"/>
    </source>
</evidence>
<dbReference type="PRINTS" id="PR00793">
    <property type="entry name" value="PROAMNOPTASE"/>
</dbReference>
<dbReference type="Pfam" id="PF00561">
    <property type="entry name" value="Abhydrolase_1"/>
    <property type="match status" value="1"/>
</dbReference>
<dbReference type="GO" id="GO:0006508">
    <property type="term" value="P:proteolysis"/>
    <property type="evidence" value="ECO:0007669"/>
    <property type="project" value="InterPro"/>
</dbReference>
<protein>
    <submittedName>
        <fullName evidence="4">Proline iminopeptidase</fullName>
    </submittedName>
</protein>
<dbReference type="Gene3D" id="3.40.50.1820">
    <property type="entry name" value="alpha/beta hydrolase"/>
    <property type="match status" value="1"/>
</dbReference>
<dbReference type="GO" id="GO:0008233">
    <property type="term" value="F:peptidase activity"/>
    <property type="evidence" value="ECO:0007669"/>
    <property type="project" value="InterPro"/>
</dbReference>
<evidence type="ECO:0000313" key="5">
    <source>
        <dbReference type="Proteomes" id="UP000199630"/>
    </source>
</evidence>
<sequence>MSSLSYSIPGLVLTDHSLAVPLDWSQPEGEAITLFAREVVDPMRKHEDLPCLLFLQGGPGGKSNRPQDGTPPWLDVALKQFRVILMDQRGTGRSSPVEGRHMAQFSEAEKGADFLACFRADSIIRDAEHLRKTLFGGRKWSTLGQSYGGFLTLTYLSFAPEALEACYVTGGLPGLEAHADDVYARTFPRVKAKTETFYARYPQDVETVARIADLLTQEDVRLPDGDRLSVERFQTLGMDFGMAPCFENLHWLLDEAFTAEGVLSDTFLFEVMTRTGFASNPLFAALQETIYAQSGNVSDWAAQRAREAHPEFATDQRPLMFTGEMMFPWMFEDIRTLRPFRDATDALARRRFDAPFYDLARLRDNEVPVAAVVYYDDMYVDAGLSLDTADRVGNLRAWVTNEYEHDGLRRDPRVLQRLFDMVQRGLQ</sequence>
<dbReference type="InterPro" id="IPR000073">
    <property type="entry name" value="AB_hydrolase_1"/>
</dbReference>
<evidence type="ECO:0000256" key="1">
    <source>
        <dbReference type="ARBA" id="ARBA00010088"/>
    </source>
</evidence>
<dbReference type="InterPro" id="IPR002410">
    <property type="entry name" value="Peptidase_S33"/>
</dbReference>
<accession>A0A1I3TEF8</accession>
<comment type="similarity">
    <text evidence="1">Belongs to the peptidase S33 family.</text>
</comment>
<dbReference type="OrthoDB" id="9796770at2"/>
<dbReference type="PANTHER" id="PTHR43248:SF2">
    <property type="entry name" value="PROLYL AMINOPEPTIDASE"/>
    <property type="match status" value="1"/>
</dbReference>
<dbReference type="SUPFAM" id="SSF53474">
    <property type="entry name" value="alpha/beta-Hydrolases"/>
    <property type="match status" value="1"/>
</dbReference>
<organism evidence="4 5">
    <name type="scientific">Celeribacter neptunius</name>
    <dbReference type="NCBI Taxonomy" id="588602"/>
    <lineage>
        <taxon>Bacteria</taxon>
        <taxon>Pseudomonadati</taxon>
        <taxon>Pseudomonadota</taxon>
        <taxon>Alphaproteobacteria</taxon>
        <taxon>Rhodobacterales</taxon>
        <taxon>Roseobacteraceae</taxon>
        <taxon>Celeribacter</taxon>
    </lineage>
</organism>
<gene>
    <name evidence="4" type="ORF">SAMN04487991_2680</name>
</gene>
<dbReference type="STRING" id="588602.SAMN04487991_2680"/>
<dbReference type="InterPro" id="IPR029058">
    <property type="entry name" value="AB_hydrolase_fold"/>
</dbReference>
<evidence type="ECO:0000256" key="2">
    <source>
        <dbReference type="ARBA" id="ARBA00022801"/>
    </source>
</evidence>
<feature type="domain" description="AB hydrolase-1" evidence="3">
    <location>
        <begin position="51"/>
        <end position="192"/>
    </location>
</feature>
<dbReference type="InterPro" id="IPR051601">
    <property type="entry name" value="Serine_prot/Carboxylest_S33"/>
</dbReference>